<evidence type="ECO:0000313" key="1">
    <source>
        <dbReference type="EMBL" id="AUG58644.1"/>
    </source>
</evidence>
<protein>
    <submittedName>
        <fullName evidence="1">Uncharacterized protein</fullName>
    </submittedName>
</protein>
<keyword evidence="2" id="KW-1185">Reference proteome</keyword>
<dbReference type="Proteomes" id="UP000233534">
    <property type="component" value="Chromosome"/>
</dbReference>
<organism evidence="1 2">
    <name type="scientific">Acetivibrio saccincola</name>
    <dbReference type="NCBI Taxonomy" id="1677857"/>
    <lineage>
        <taxon>Bacteria</taxon>
        <taxon>Bacillati</taxon>
        <taxon>Bacillota</taxon>
        <taxon>Clostridia</taxon>
        <taxon>Eubacteriales</taxon>
        <taxon>Oscillospiraceae</taxon>
        <taxon>Acetivibrio</taxon>
    </lineage>
</organism>
<dbReference type="EMBL" id="CP025197">
    <property type="protein sequence ID" value="AUG58644.1"/>
    <property type="molecule type" value="Genomic_DNA"/>
</dbReference>
<dbReference type="KEGG" id="hsc:HVS_13905"/>
<sequence>MNELQELASLIKQRNQIDSLISVIINRPAIIGHTGEYIASRIFGIRLAESASHKGIDGYFTDGSLQGRSVNIKWYTKKTGLLDINPDCLPDYFLVMTGGKGSAVSSKGKTLPWCIKHVYLFDAAELVNELAARGVGIGIATSVKKDMWEQAEIYPVQRNRLFEVNEEMARQLRLFDF</sequence>
<name>A0A2K9EES9_9FIRM</name>
<reference evidence="1 2" key="1">
    <citation type="submission" date="2017-12" db="EMBL/GenBank/DDBJ databases">
        <title>Complete genome sequence of Herbivorax saccincola GGR1, a novel Cellulosome-producing hydrolytic bacterium in a thermophilic biogas plant, established by Illumina and Nanopore MinION sequencing.</title>
        <authorList>
            <person name="Pechtl A."/>
            <person name="Ruckert C."/>
            <person name="Koeck D.E."/>
            <person name="Maus I."/>
            <person name="Winkler A."/>
            <person name="Kalinowski J."/>
            <person name="Puhler A."/>
            <person name="Schwarz W.W."/>
            <person name="Zverlov V.V."/>
            <person name="Schluter A."/>
            <person name="Liebl W."/>
        </authorList>
    </citation>
    <scope>NUCLEOTIDE SEQUENCE [LARGE SCALE GENOMIC DNA]</scope>
    <source>
        <strain evidence="2">SR1</strain>
    </source>
</reference>
<gene>
    <name evidence="1" type="ORF">HVS_13905</name>
</gene>
<proteinExistence type="predicted"/>
<dbReference type="RefSeq" id="WP_101303226.1">
    <property type="nucleotide sequence ID" value="NZ_CP025197.1"/>
</dbReference>
<evidence type="ECO:0000313" key="2">
    <source>
        <dbReference type="Proteomes" id="UP000233534"/>
    </source>
</evidence>
<dbReference type="AlphaFoldDB" id="A0A2K9EES9"/>
<accession>A0A2K9EES9</accession>